<dbReference type="RefSeq" id="WP_121522299.1">
    <property type="nucleotide sequence ID" value="NZ_RCHR01000002.1"/>
</dbReference>
<name>A0A498DBV5_9BACI</name>
<feature type="active site" description="Charge relay system" evidence="1">
    <location>
        <position position="224"/>
    </location>
</feature>
<dbReference type="EMBL" id="RCHR01000002">
    <property type="protein sequence ID" value="RLL47048.1"/>
    <property type="molecule type" value="Genomic_DNA"/>
</dbReference>
<dbReference type="OrthoDB" id="9786110at2"/>
<dbReference type="PANTHER" id="PTHR11614">
    <property type="entry name" value="PHOSPHOLIPASE-RELATED"/>
    <property type="match status" value="1"/>
</dbReference>
<dbReference type="Proteomes" id="UP000270219">
    <property type="component" value="Unassembled WGS sequence"/>
</dbReference>
<reference evidence="4 5" key="1">
    <citation type="submission" date="2018-10" db="EMBL/GenBank/DDBJ databases">
        <title>Oceanobacillus sp. YLB-02 draft genome.</title>
        <authorList>
            <person name="Yu L."/>
        </authorList>
    </citation>
    <scope>NUCLEOTIDE SEQUENCE [LARGE SCALE GENOMIC DNA]</scope>
    <source>
        <strain evidence="4 5">YLB-02</strain>
    </source>
</reference>
<dbReference type="GO" id="GO:0052689">
    <property type="term" value="F:carboxylic ester hydrolase activity"/>
    <property type="evidence" value="ECO:0007669"/>
    <property type="project" value="InterPro"/>
</dbReference>
<evidence type="ECO:0000313" key="4">
    <source>
        <dbReference type="EMBL" id="RLL47048.1"/>
    </source>
</evidence>
<evidence type="ECO:0000256" key="1">
    <source>
        <dbReference type="PIRSR" id="PIRSR017388-1"/>
    </source>
</evidence>
<evidence type="ECO:0000259" key="3">
    <source>
        <dbReference type="Pfam" id="PF12146"/>
    </source>
</evidence>
<proteinExistence type="predicted"/>
<feature type="active site" description="Nucleophile" evidence="1">
    <location>
        <position position="97"/>
    </location>
</feature>
<feature type="binding site" evidence="2">
    <location>
        <position position="98"/>
    </location>
    <ligand>
        <name>substrate</name>
    </ligand>
</feature>
<evidence type="ECO:0000256" key="2">
    <source>
        <dbReference type="PIRSR" id="PIRSR017388-2"/>
    </source>
</evidence>
<dbReference type="InterPro" id="IPR051044">
    <property type="entry name" value="MAG_DAG_Lipase"/>
</dbReference>
<dbReference type="PIRSF" id="PIRSF017388">
    <property type="entry name" value="Esterase_lipase"/>
    <property type="match status" value="1"/>
</dbReference>
<protein>
    <submittedName>
        <fullName evidence="4">Lipase</fullName>
    </submittedName>
</protein>
<organism evidence="4 5">
    <name type="scientific">Oceanobacillus piezotolerans</name>
    <dbReference type="NCBI Taxonomy" id="2448030"/>
    <lineage>
        <taxon>Bacteria</taxon>
        <taxon>Bacillati</taxon>
        <taxon>Bacillota</taxon>
        <taxon>Bacilli</taxon>
        <taxon>Bacillales</taxon>
        <taxon>Bacillaceae</taxon>
        <taxon>Oceanobacillus</taxon>
    </lineage>
</organism>
<dbReference type="InterPro" id="IPR022742">
    <property type="entry name" value="Hydrolase_4"/>
</dbReference>
<keyword evidence="5" id="KW-1185">Reference proteome</keyword>
<feature type="binding site" evidence="2">
    <location>
        <position position="29"/>
    </location>
    <ligand>
        <name>substrate</name>
    </ligand>
</feature>
<comment type="caution">
    <text evidence="4">The sequence shown here is derived from an EMBL/GenBank/DDBJ whole genome shotgun (WGS) entry which is preliminary data.</text>
</comment>
<accession>A0A498DBV5</accession>
<sequence>MKEKYPIMKGAEPFYFKRSDIGILISHGFMGTPQSIRFIGEGLAKYGYSILAPRLKGHGTHYLDLEKCTYKDWFQSLEKGYQELKQYCTSIFVFGQSMGGTLAFWLSHKYPEIKGIISINAALTIPAYEHLRGKTTPRFLDEGDPDIKAKGVYEITYSKNTIHAIQELQTLMDQTPAILPTIQCPVLGFKSILDHVVPPENTDTILKTISSDIKKRIILKNSYHVASMDYDKEQIVKECHRFVQRHVSQVTAGG</sequence>
<feature type="domain" description="Serine aminopeptidase S33" evidence="3">
    <location>
        <begin position="23"/>
        <end position="226"/>
    </location>
</feature>
<dbReference type="AlphaFoldDB" id="A0A498DBV5"/>
<dbReference type="InterPro" id="IPR012354">
    <property type="entry name" value="Esterase_lipase"/>
</dbReference>
<evidence type="ECO:0000313" key="5">
    <source>
        <dbReference type="Proteomes" id="UP000270219"/>
    </source>
</evidence>
<gene>
    <name evidence="4" type="ORF">D8M04_07615</name>
</gene>
<dbReference type="Gene3D" id="3.40.50.1820">
    <property type="entry name" value="alpha/beta hydrolase"/>
    <property type="match status" value="1"/>
</dbReference>
<dbReference type="SUPFAM" id="SSF53474">
    <property type="entry name" value="alpha/beta-Hydrolases"/>
    <property type="match status" value="1"/>
</dbReference>
<dbReference type="Pfam" id="PF12146">
    <property type="entry name" value="Hydrolase_4"/>
    <property type="match status" value="1"/>
</dbReference>
<dbReference type="InterPro" id="IPR029058">
    <property type="entry name" value="AB_hydrolase_fold"/>
</dbReference>
<feature type="active site" description="Charge relay system" evidence="1">
    <location>
        <position position="194"/>
    </location>
</feature>